<feature type="region of interest" description="Disordered" evidence="1">
    <location>
        <begin position="72"/>
        <end position="91"/>
    </location>
</feature>
<protein>
    <submittedName>
        <fullName evidence="2">Uncharacterized protein</fullName>
    </submittedName>
</protein>
<accession>A0A7R9M364</accession>
<dbReference type="Proteomes" id="UP000759131">
    <property type="component" value="Unassembled WGS sequence"/>
</dbReference>
<sequence length="125" mass="14129">MVASTTKSCYTGFSSQMDAFRAPVAGRTLDCSGRLKRLEESGLIERFRNFNTKSIPLALEEEDESDDIEIIDEKQHKRDDPNDGNHTIELKSSEEFEPLFVSQIRDEVRKISTHSFGSQSGSQRA</sequence>
<evidence type="ECO:0000313" key="3">
    <source>
        <dbReference type="Proteomes" id="UP000759131"/>
    </source>
</evidence>
<proteinExistence type="predicted"/>
<evidence type="ECO:0000256" key="1">
    <source>
        <dbReference type="SAM" id="MobiDB-lite"/>
    </source>
</evidence>
<organism evidence="2">
    <name type="scientific">Medioppia subpectinata</name>
    <dbReference type="NCBI Taxonomy" id="1979941"/>
    <lineage>
        <taxon>Eukaryota</taxon>
        <taxon>Metazoa</taxon>
        <taxon>Ecdysozoa</taxon>
        <taxon>Arthropoda</taxon>
        <taxon>Chelicerata</taxon>
        <taxon>Arachnida</taxon>
        <taxon>Acari</taxon>
        <taxon>Acariformes</taxon>
        <taxon>Sarcoptiformes</taxon>
        <taxon>Oribatida</taxon>
        <taxon>Brachypylina</taxon>
        <taxon>Oppioidea</taxon>
        <taxon>Oppiidae</taxon>
        <taxon>Medioppia</taxon>
    </lineage>
</organism>
<dbReference type="EMBL" id="CAJPIZ010058225">
    <property type="protein sequence ID" value="CAG2123460.1"/>
    <property type="molecule type" value="Genomic_DNA"/>
</dbReference>
<gene>
    <name evidence="2" type="ORF">OSB1V03_LOCUS23405</name>
</gene>
<keyword evidence="3" id="KW-1185">Reference proteome</keyword>
<dbReference type="EMBL" id="OC912800">
    <property type="protein sequence ID" value="CAD7651522.1"/>
    <property type="molecule type" value="Genomic_DNA"/>
</dbReference>
<evidence type="ECO:0000313" key="2">
    <source>
        <dbReference type="EMBL" id="CAD7651522.1"/>
    </source>
</evidence>
<feature type="non-terminal residue" evidence="2">
    <location>
        <position position="125"/>
    </location>
</feature>
<name>A0A7R9M364_9ACAR</name>
<dbReference type="AlphaFoldDB" id="A0A7R9M364"/>
<reference evidence="2" key="1">
    <citation type="submission" date="2020-11" db="EMBL/GenBank/DDBJ databases">
        <authorList>
            <person name="Tran Van P."/>
        </authorList>
    </citation>
    <scope>NUCLEOTIDE SEQUENCE</scope>
</reference>